<dbReference type="InterPro" id="IPR004474">
    <property type="entry name" value="LytR_CpsA_psr"/>
</dbReference>
<dbReference type="PANTHER" id="PTHR33392">
    <property type="entry name" value="POLYISOPRENYL-TEICHOIC ACID--PEPTIDOGLYCAN TEICHOIC ACID TRANSFERASE TAGU"/>
    <property type="match status" value="1"/>
</dbReference>
<evidence type="ECO:0000313" key="5">
    <source>
        <dbReference type="Proteomes" id="UP000181917"/>
    </source>
</evidence>
<dbReference type="EMBL" id="FNKH01000002">
    <property type="protein sequence ID" value="SDR07835.1"/>
    <property type="molecule type" value="Genomic_DNA"/>
</dbReference>
<dbReference type="NCBIfam" id="TIGR00350">
    <property type="entry name" value="lytR_cpsA_psr"/>
    <property type="match status" value="1"/>
</dbReference>
<keyword evidence="2" id="KW-1133">Transmembrane helix</keyword>
<sequence length="341" mass="36492">MTSDYDYDYAPPRRRKRRPVRKVLAVLAALLAVAIVIGGSYVFYLANVFDNNSQKIENAFPENRVSKVAGDGSKNILLMGTDADGGSGEGENLAGVPNGGRTDTMMLVHVPENRDKVYVMSIMRDTWTTIPGYGEHKINSAMAFGGTPLVVETIETLFNARIDHVASVDFAGFRSLTDALGGVEIDNPAAFQITGGNGESFPEGVQTLDGESALNFVRERKSFTNGDYQRVANQQLFVKALVSEILSPTTLANPLRMSGVVSEFSPYISVDSEFSGPAAAFLGASLWKVRGNDIEMFTLPSLGTGMSADGQSIVLKDEAAIAEISEAMSNGSMADYLASAS</sequence>
<comment type="similarity">
    <text evidence="1">Belongs to the LytR/CpsA/Psr (LCP) family.</text>
</comment>
<dbReference type="Pfam" id="PF03816">
    <property type="entry name" value="LytR_cpsA_psr"/>
    <property type="match status" value="1"/>
</dbReference>
<evidence type="ECO:0000259" key="3">
    <source>
        <dbReference type="Pfam" id="PF03816"/>
    </source>
</evidence>
<evidence type="ECO:0000256" key="1">
    <source>
        <dbReference type="ARBA" id="ARBA00006068"/>
    </source>
</evidence>
<dbReference type="AlphaFoldDB" id="A0A1H1G447"/>
<keyword evidence="5" id="KW-1185">Reference proteome</keyword>
<proteinExistence type="inferred from homology"/>
<protein>
    <submittedName>
        <fullName evidence="4">Cell envelope-related function transcriptional attenuator common domain-containing protein</fullName>
    </submittedName>
</protein>
<name>A0A1H1G447_9MICC</name>
<dbReference type="STRING" id="37928.SAMN04489742_3827"/>
<dbReference type="OrthoDB" id="9782542at2"/>
<accession>A0A1H1G447</accession>
<dbReference type="PANTHER" id="PTHR33392:SF6">
    <property type="entry name" value="POLYISOPRENYL-TEICHOIC ACID--PEPTIDOGLYCAN TEICHOIC ACID TRANSFERASE TAGU"/>
    <property type="match status" value="1"/>
</dbReference>
<feature type="transmembrane region" description="Helical" evidence="2">
    <location>
        <begin position="23"/>
        <end position="46"/>
    </location>
</feature>
<evidence type="ECO:0000256" key="2">
    <source>
        <dbReference type="SAM" id="Phobius"/>
    </source>
</evidence>
<dbReference type="KEGG" id="acry:AC20117_20240"/>
<dbReference type="InterPro" id="IPR050922">
    <property type="entry name" value="LytR/CpsA/Psr_CW_biosynth"/>
</dbReference>
<evidence type="ECO:0000313" key="4">
    <source>
        <dbReference type="EMBL" id="SDR07835.1"/>
    </source>
</evidence>
<dbReference type="RefSeq" id="WP_074702007.1">
    <property type="nucleotide sequence ID" value="NZ_CP018863.1"/>
</dbReference>
<keyword evidence="2" id="KW-0812">Transmembrane</keyword>
<reference evidence="4 5" key="1">
    <citation type="submission" date="2016-10" db="EMBL/GenBank/DDBJ databases">
        <authorList>
            <person name="de Groot N.N."/>
        </authorList>
    </citation>
    <scope>NUCLEOTIDE SEQUENCE [LARGE SCALE GENOMIC DNA]</scope>
    <source>
        <strain evidence="4 5">DSM 20117</strain>
    </source>
</reference>
<organism evidence="4 5">
    <name type="scientific">Crystallibacter crystallopoietes</name>
    <dbReference type="NCBI Taxonomy" id="37928"/>
    <lineage>
        <taxon>Bacteria</taxon>
        <taxon>Bacillati</taxon>
        <taxon>Actinomycetota</taxon>
        <taxon>Actinomycetes</taxon>
        <taxon>Micrococcales</taxon>
        <taxon>Micrococcaceae</taxon>
        <taxon>Crystallibacter</taxon>
    </lineage>
</organism>
<feature type="domain" description="Cell envelope-related transcriptional attenuator" evidence="3">
    <location>
        <begin position="101"/>
        <end position="246"/>
    </location>
</feature>
<dbReference type="Proteomes" id="UP000181917">
    <property type="component" value="Unassembled WGS sequence"/>
</dbReference>
<keyword evidence="2" id="KW-0472">Membrane</keyword>
<gene>
    <name evidence="4" type="ORF">SAMN04489742_3827</name>
</gene>
<dbReference type="Gene3D" id="3.40.630.190">
    <property type="entry name" value="LCP protein"/>
    <property type="match status" value="1"/>
</dbReference>